<evidence type="ECO:0000256" key="1">
    <source>
        <dbReference type="SAM" id="MobiDB-lite"/>
    </source>
</evidence>
<accession>A0A8J6M3T6</accession>
<proteinExistence type="predicted"/>
<reference evidence="2" key="2">
    <citation type="submission" date="2020-08" db="EMBL/GenBank/DDBJ databases">
        <authorList>
            <person name="Lai Q."/>
        </authorList>
    </citation>
    <scope>NUCLEOTIDE SEQUENCE</scope>
    <source>
        <strain evidence="2">S27-2</strain>
    </source>
</reference>
<sequence>MSAIELLEKLGADSQFDKSQLTSEQINDLIKLSSDDEVVPPPMVHDTPDDEDEQEDKIVQ</sequence>
<dbReference type="RefSeq" id="WP_186508491.1">
    <property type="nucleotide sequence ID" value="NZ_JACNEP010000026.1"/>
</dbReference>
<feature type="region of interest" description="Disordered" evidence="1">
    <location>
        <begin position="32"/>
        <end position="60"/>
    </location>
</feature>
<evidence type="ECO:0000313" key="3">
    <source>
        <dbReference type="Proteomes" id="UP000601768"/>
    </source>
</evidence>
<name>A0A8J6M3T6_9ALTE</name>
<feature type="compositionally biased region" description="Acidic residues" evidence="1">
    <location>
        <begin position="48"/>
        <end position="60"/>
    </location>
</feature>
<dbReference type="EMBL" id="JACNEP010000026">
    <property type="protein sequence ID" value="MBC3767828.1"/>
    <property type="molecule type" value="Genomic_DNA"/>
</dbReference>
<dbReference type="AlphaFoldDB" id="A0A8J6M3T6"/>
<gene>
    <name evidence="2" type="ORF">H8B19_18265</name>
</gene>
<comment type="caution">
    <text evidence="2">The sequence shown here is derived from an EMBL/GenBank/DDBJ whole genome shotgun (WGS) entry which is preliminary data.</text>
</comment>
<protein>
    <submittedName>
        <fullName evidence="2">Uncharacterized protein</fullName>
    </submittedName>
</protein>
<organism evidence="2 3">
    <name type="scientific">Neptunicella marina</name>
    <dbReference type="NCBI Taxonomy" id="2125989"/>
    <lineage>
        <taxon>Bacteria</taxon>
        <taxon>Pseudomonadati</taxon>
        <taxon>Pseudomonadota</taxon>
        <taxon>Gammaproteobacteria</taxon>
        <taxon>Alteromonadales</taxon>
        <taxon>Alteromonadaceae</taxon>
        <taxon>Neptunicella</taxon>
    </lineage>
</organism>
<reference evidence="2" key="1">
    <citation type="journal article" date="2018" name="Int. J. Syst. Evol. Microbiol.">
        <title>Neptunicella marina gen. nov., sp. nov., isolated from surface seawater.</title>
        <authorList>
            <person name="Liu X."/>
            <person name="Lai Q."/>
            <person name="Du Y."/>
            <person name="Zhang X."/>
            <person name="Liu Z."/>
            <person name="Sun F."/>
            <person name="Shao Z."/>
        </authorList>
    </citation>
    <scope>NUCLEOTIDE SEQUENCE</scope>
    <source>
        <strain evidence="2">S27-2</strain>
    </source>
</reference>
<keyword evidence="3" id="KW-1185">Reference proteome</keyword>
<evidence type="ECO:0000313" key="2">
    <source>
        <dbReference type="EMBL" id="MBC3767828.1"/>
    </source>
</evidence>
<dbReference type="Proteomes" id="UP000601768">
    <property type="component" value="Unassembled WGS sequence"/>
</dbReference>